<keyword evidence="3" id="KW-1185">Reference proteome</keyword>
<sequence length="173" mass="19005">MEKIKKLTPIALFVGLQACSVQLLDILFHGIFPPAANLGFSAIVFLAWPTYFMSGCNIKGGIKSFVAFIVGIVAGIIIFVMGGLFGALGAFASVPAVFIVAWLLFYYELLPGVFNHLAACYISCGTFFLFMNYVPGATFVNCFITEMVYLTIGLFYGWMTIAFRGWVEGRQNK</sequence>
<dbReference type="Pfam" id="PF06496">
    <property type="entry name" value="DUF1097"/>
    <property type="match status" value="1"/>
</dbReference>
<evidence type="ECO:0000256" key="1">
    <source>
        <dbReference type="SAM" id="Phobius"/>
    </source>
</evidence>
<dbReference type="Proteomes" id="UP001060164">
    <property type="component" value="Chromosome"/>
</dbReference>
<feature type="transmembrane region" description="Helical" evidence="1">
    <location>
        <begin position="90"/>
        <end position="107"/>
    </location>
</feature>
<feature type="transmembrane region" description="Helical" evidence="1">
    <location>
        <begin position="147"/>
        <end position="167"/>
    </location>
</feature>
<gene>
    <name evidence="2" type="ORF">NQ502_03280</name>
</gene>
<keyword evidence="1" id="KW-0812">Transmembrane</keyword>
<evidence type="ECO:0000313" key="3">
    <source>
        <dbReference type="Proteomes" id="UP001060164"/>
    </source>
</evidence>
<name>A0ABY5VJL9_9FIRM</name>
<feature type="transmembrane region" description="Helical" evidence="1">
    <location>
        <begin position="34"/>
        <end position="53"/>
    </location>
</feature>
<dbReference type="PROSITE" id="PS51257">
    <property type="entry name" value="PROKAR_LIPOPROTEIN"/>
    <property type="match status" value="1"/>
</dbReference>
<dbReference type="EMBL" id="CP102290">
    <property type="protein sequence ID" value="UWP60095.1"/>
    <property type="molecule type" value="Genomic_DNA"/>
</dbReference>
<dbReference type="RefSeq" id="WP_044983450.1">
    <property type="nucleotide sequence ID" value="NZ_CABLBR010000026.1"/>
</dbReference>
<accession>A0ABY5VJL9</accession>
<protein>
    <submittedName>
        <fullName evidence="2">DUF1097 domain-containing protein</fullName>
    </submittedName>
</protein>
<proteinExistence type="predicted"/>
<keyword evidence="1" id="KW-1133">Transmembrane helix</keyword>
<reference evidence="2" key="1">
    <citation type="journal article" date="2022" name="Cell">
        <title>Design, construction, and in vivo augmentation of a complex gut microbiome.</title>
        <authorList>
            <person name="Cheng A.G."/>
            <person name="Ho P.Y."/>
            <person name="Aranda-Diaz A."/>
            <person name="Jain S."/>
            <person name="Yu F.B."/>
            <person name="Meng X."/>
            <person name="Wang M."/>
            <person name="Iakiviak M."/>
            <person name="Nagashima K."/>
            <person name="Zhao A."/>
            <person name="Murugkar P."/>
            <person name="Patil A."/>
            <person name="Atabakhsh K."/>
            <person name="Weakley A."/>
            <person name="Yan J."/>
            <person name="Brumbaugh A.R."/>
            <person name="Higginbottom S."/>
            <person name="Dimas A."/>
            <person name="Shiver A.L."/>
            <person name="Deutschbauer A."/>
            <person name="Neff N."/>
            <person name="Sonnenburg J.L."/>
            <person name="Huang K.C."/>
            <person name="Fischbach M.A."/>
        </authorList>
    </citation>
    <scope>NUCLEOTIDE SEQUENCE</scope>
    <source>
        <strain evidence="2">DSM 19829</strain>
    </source>
</reference>
<organism evidence="2 3">
    <name type="scientific">Ruminococcus gauvreauii</name>
    <dbReference type="NCBI Taxonomy" id="438033"/>
    <lineage>
        <taxon>Bacteria</taxon>
        <taxon>Bacillati</taxon>
        <taxon>Bacillota</taxon>
        <taxon>Clostridia</taxon>
        <taxon>Eubacteriales</taxon>
        <taxon>Oscillospiraceae</taxon>
        <taxon>Ruminococcus</taxon>
    </lineage>
</organism>
<feature type="transmembrane region" description="Helical" evidence="1">
    <location>
        <begin position="114"/>
        <end position="135"/>
    </location>
</feature>
<keyword evidence="1" id="KW-0472">Membrane</keyword>
<dbReference type="InterPro" id="IPR009476">
    <property type="entry name" value="DUF1097"/>
</dbReference>
<evidence type="ECO:0000313" key="2">
    <source>
        <dbReference type="EMBL" id="UWP60095.1"/>
    </source>
</evidence>
<feature type="transmembrane region" description="Helical" evidence="1">
    <location>
        <begin position="65"/>
        <end position="84"/>
    </location>
</feature>